<feature type="region of interest" description="Disordered" evidence="1">
    <location>
        <begin position="294"/>
        <end position="333"/>
    </location>
</feature>
<feature type="region of interest" description="Disordered" evidence="1">
    <location>
        <begin position="226"/>
        <end position="273"/>
    </location>
</feature>
<dbReference type="InParanoid" id="B0D6G7"/>
<feature type="domain" description="HNH nuclease" evidence="2">
    <location>
        <begin position="99"/>
        <end position="137"/>
    </location>
</feature>
<organism evidence="4">
    <name type="scientific">Laccaria bicolor (strain S238N-H82 / ATCC MYA-4686)</name>
    <name type="common">Bicoloured deceiver</name>
    <name type="synonym">Laccaria laccata var. bicolor</name>
    <dbReference type="NCBI Taxonomy" id="486041"/>
    <lineage>
        <taxon>Eukaryota</taxon>
        <taxon>Fungi</taxon>
        <taxon>Dikarya</taxon>
        <taxon>Basidiomycota</taxon>
        <taxon>Agaricomycotina</taxon>
        <taxon>Agaricomycetes</taxon>
        <taxon>Agaricomycetidae</taxon>
        <taxon>Agaricales</taxon>
        <taxon>Agaricineae</taxon>
        <taxon>Hydnangiaceae</taxon>
        <taxon>Laccaria</taxon>
    </lineage>
</organism>
<dbReference type="RefSeq" id="XP_001879335.1">
    <property type="nucleotide sequence ID" value="XM_001879300.1"/>
</dbReference>
<dbReference type="KEGG" id="lbc:LACBIDRAFT_293771"/>
<accession>B0D6G7</accession>
<dbReference type="EMBL" id="DS547098">
    <property type="protein sequence ID" value="EDR09950.1"/>
    <property type="molecule type" value="Genomic_DNA"/>
</dbReference>
<evidence type="ECO:0000313" key="3">
    <source>
        <dbReference type="EMBL" id="EDR09950.1"/>
    </source>
</evidence>
<reference evidence="3 4" key="1">
    <citation type="journal article" date="2008" name="Nature">
        <title>The genome of Laccaria bicolor provides insights into mycorrhizal symbiosis.</title>
        <authorList>
            <person name="Martin F."/>
            <person name="Aerts A."/>
            <person name="Ahren D."/>
            <person name="Brun A."/>
            <person name="Danchin E.G.J."/>
            <person name="Duchaussoy F."/>
            <person name="Gibon J."/>
            <person name="Kohler A."/>
            <person name="Lindquist E."/>
            <person name="Pereda V."/>
            <person name="Salamov A."/>
            <person name="Shapiro H.J."/>
            <person name="Wuyts J."/>
            <person name="Blaudez D."/>
            <person name="Buee M."/>
            <person name="Brokstein P."/>
            <person name="Canbaeck B."/>
            <person name="Cohen D."/>
            <person name="Courty P.E."/>
            <person name="Coutinho P.M."/>
            <person name="Delaruelle C."/>
            <person name="Detter J.C."/>
            <person name="Deveau A."/>
            <person name="DiFazio S."/>
            <person name="Duplessis S."/>
            <person name="Fraissinet-Tachet L."/>
            <person name="Lucic E."/>
            <person name="Frey-Klett P."/>
            <person name="Fourrey C."/>
            <person name="Feussner I."/>
            <person name="Gay G."/>
            <person name="Grimwood J."/>
            <person name="Hoegger P.J."/>
            <person name="Jain P."/>
            <person name="Kilaru S."/>
            <person name="Labbe J."/>
            <person name="Lin Y.C."/>
            <person name="Legue V."/>
            <person name="Le Tacon F."/>
            <person name="Marmeisse R."/>
            <person name="Melayah D."/>
            <person name="Montanini B."/>
            <person name="Muratet M."/>
            <person name="Nehls U."/>
            <person name="Niculita-Hirzel H."/>
            <person name="Oudot-Le Secq M.P."/>
            <person name="Peter M."/>
            <person name="Quesneville H."/>
            <person name="Rajashekar B."/>
            <person name="Reich M."/>
            <person name="Rouhier N."/>
            <person name="Schmutz J."/>
            <person name="Yin T."/>
            <person name="Chalot M."/>
            <person name="Henrissat B."/>
            <person name="Kuees U."/>
            <person name="Lucas S."/>
            <person name="Van de Peer Y."/>
            <person name="Podila G.K."/>
            <person name="Polle A."/>
            <person name="Pukkila P.J."/>
            <person name="Richardson P.M."/>
            <person name="Rouze P."/>
            <person name="Sanders I.R."/>
            <person name="Stajich J.E."/>
            <person name="Tunlid A."/>
            <person name="Tuskan G."/>
            <person name="Grigoriev I.V."/>
        </authorList>
    </citation>
    <scope>NUCLEOTIDE SEQUENCE [LARGE SCALE GENOMIC DNA]</scope>
    <source>
        <strain evidence="4">S238N-H82 / ATCC MYA-4686</strain>
    </source>
</reference>
<dbReference type="GeneID" id="6074983"/>
<dbReference type="HOGENOM" id="CLU_058842_1_0_1"/>
<feature type="compositionally biased region" description="Basic and acidic residues" evidence="1">
    <location>
        <begin position="248"/>
        <end position="260"/>
    </location>
</feature>
<feature type="compositionally biased region" description="Basic and acidic residues" evidence="1">
    <location>
        <begin position="300"/>
        <end position="316"/>
    </location>
</feature>
<evidence type="ECO:0000313" key="4">
    <source>
        <dbReference type="Proteomes" id="UP000001194"/>
    </source>
</evidence>
<dbReference type="AlphaFoldDB" id="B0D6G7"/>
<dbReference type="InterPro" id="IPR003615">
    <property type="entry name" value="HNH_nuc"/>
</dbReference>
<dbReference type="OrthoDB" id="3269637at2759"/>
<protein>
    <submittedName>
        <fullName evidence="3">Predicted protein</fullName>
    </submittedName>
</protein>
<sequence length="333" mass="37949">MVNIYLPMNNQQIFALSIPLVDIERLTLRPVKWLRFLLFTLCGVRGELATRPNGLPVDYDISLNDLAEAYHFMPQGEYRLVDLHAIDDRYIEFVLRDRQHLYDLNEESVDLGINSIENGLLLRPDLHKLLGAGSCAFLVTPNFALEPADIPRVETGPMPSRRITLQHFETYPSQTPQSDACMRGTGTPRPSTIVLDYMYGAAAYRRWGRGQEIKDLMQQRFTESYKSIPIPPAPPHISDDSDQNMESDDSKDLDYPLGEKKNRRRKHSDTSPEMLQAMDDILVLSMLIKGTTPESMAAEAQRRAEAEELHAQEASKVKVQQWMQNSESPNTNF</sequence>
<proteinExistence type="predicted"/>
<gene>
    <name evidence="3" type="ORF">LACBIDRAFT_293771</name>
</gene>
<evidence type="ECO:0000259" key="2">
    <source>
        <dbReference type="Pfam" id="PF13391"/>
    </source>
</evidence>
<name>B0D6G7_LACBS</name>
<evidence type="ECO:0000256" key="1">
    <source>
        <dbReference type="SAM" id="MobiDB-lite"/>
    </source>
</evidence>
<dbReference type="Pfam" id="PF13391">
    <property type="entry name" value="HNH_2"/>
    <property type="match status" value="1"/>
</dbReference>
<feature type="compositionally biased region" description="Polar residues" evidence="1">
    <location>
        <begin position="321"/>
        <end position="333"/>
    </location>
</feature>
<dbReference type="Proteomes" id="UP000001194">
    <property type="component" value="Unassembled WGS sequence"/>
</dbReference>
<keyword evidence="4" id="KW-1185">Reference proteome</keyword>